<feature type="region of interest" description="Disordered" evidence="10">
    <location>
        <begin position="671"/>
        <end position="748"/>
    </location>
</feature>
<dbReference type="PROSITE" id="PS00107">
    <property type="entry name" value="PROTEIN_KINASE_ATP"/>
    <property type="match status" value="1"/>
</dbReference>
<evidence type="ECO:0000256" key="3">
    <source>
        <dbReference type="ARBA" id="ARBA00022679"/>
    </source>
</evidence>
<feature type="compositionally biased region" description="Polar residues" evidence="10">
    <location>
        <begin position="692"/>
        <end position="706"/>
    </location>
</feature>
<dbReference type="InterPro" id="IPR050236">
    <property type="entry name" value="Ser_Thr_kinase_AGC"/>
</dbReference>
<feature type="domain" description="Protein kinase" evidence="11">
    <location>
        <begin position="253"/>
        <end position="567"/>
    </location>
</feature>
<organism evidence="13 14">
    <name type="scientific">Thielaviopsis punctulata</name>
    <dbReference type="NCBI Taxonomy" id="72032"/>
    <lineage>
        <taxon>Eukaryota</taxon>
        <taxon>Fungi</taxon>
        <taxon>Dikarya</taxon>
        <taxon>Ascomycota</taxon>
        <taxon>Pezizomycotina</taxon>
        <taxon>Sordariomycetes</taxon>
        <taxon>Hypocreomycetidae</taxon>
        <taxon>Microascales</taxon>
        <taxon>Ceratocystidaceae</taxon>
        <taxon>Thielaviopsis</taxon>
    </lineage>
</organism>
<evidence type="ECO:0000256" key="1">
    <source>
        <dbReference type="ARBA" id="ARBA00012513"/>
    </source>
</evidence>
<dbReference type="Gene3D" id="3.30.200.20">
    <property type="entry name" value="Phosphorylase Kinase, domain 1"/>
    <property type="match status" value="2"/>
</dbReference>
<feature type="region of interest" description="Disordered" evidence="10">
    <location>
        <begin position="111"/>
        <end position="142"/>
    </location>
</feature>
<dbReference type="InterPro" id="IPR000961">
    <property type="entry name" value="AGC-kinase_C"/>
</dbReference>
<feature type="compositionally biased region" description="Pro residues" evidence="10">
    <location>
        <begin position="9"/>
        <end position="19"/>
    </location>
</feature>
<dbReference type="Gene3D" id="1.10.510.10">
    <property type="entry name" value="Transferase(Phosphotransferase) domain 1"/>
    <property type="match status" value="2"/>
</dbReference>
<dbReference type="InterPro" id="IPR017441">
    <property type="entry name" value="Protein_kinase_ATP_BS"/>
</dbReference>
<keyword evidence="5" id="KW-0418">Kinase</keyword>
<evidence type="ECO:0000256" key="5">
    <source>
        <dbReference type="ARBA" id="ARBA00022777"/>
    </source>
</evidence>
<dbReference type="GO" id="GO:0004674">
    <property type="term" value="F:protein serine/threonine kinase activity"/>
    <property type="evidence" value="ECO:0007669"/>
    <property type="project" value="UniProtKB-KW"/>
</dbReference>
<protein>
    <recommendedName>
        <fullName evidence="1">non-specific serine/threonine protein kinase</fullName>
        <ecNumber evidence="1">2.7.11.1</ecNumber>
    </recommendedName>
</protein>
<evidence type="ECO:0000259" key="11">
    <source>
        <dbReference type="PROSITE" id="PS50011"/>
    </source>
</evidence>
<sequence length="748" mass="85510">MAGSGTRPTRPPPPPPPSRYPLGYQAPTSCSVGSTKLKHKHTDPVEYPVQRSNKPWNGFVYAMKSFGRSHDGNRDVPISVPLPDNRHLDTTSPIAKSYHAHRDAGCYVNSNLPPSIPPRHLETGTVNRTHRPHQEYQTRRRPVNRGTEIIKKQFTRHYATSVPGRAMANVIPTIETVERFDIVENRTAAREKYRLFMENQLQITSNLTAEQKVLMRMLFNQEWAWHLRETRHLNARSSKATRGYCVSPLVTDYEQIRILGKGSFGVVKLVREKCPPSTSNQVYAMKVIRKTNMLILGQEGNLRAERDLLVAGQDSEWIVPLVASFQDISNLYLVMDYMPGGDFLSLLIRVGSMAEPTTRFYIAEMVLCIEEAHKIHCIHRDIKPDNFLISASGHLKISDFGLAFDGHWAHDGSYYSAHRYAILDRLRTVEAGIKRHCRVINDGQPLLEWRNKNGNRESVHSVVGTTRFYAKKSKSRSKQSTYKCVIANDANDVKAHPWFRSIDWQQLNRTVPPFVPNIRKDEDTKYFEANREVSDWSSTEEDEICSNCEFPPMTRELARKILNSPTCGICDIANKLVCGSYDTRRLRAVIDEIEKSAFSREDREQLRLFVIQYAPEEKRRPRDLLLRSQETRDKALALRKELSFLGYTWRRRRVYNYGSIPQFEGRQGLDSHAQIMPPRPETVEPLSPRYRTPSSPEQRSYMDTSAVTTPPSVSEEEEVVGDGSEQDKSSGCDFGCVPEETRDVSIGE</sequence>
<name>A0A0F4ZJ70_9PEZI</name>
<reference evidence="13 14" key="1">
    <citation type="submission" date="2015-03" db="EMBL/GenBank/DDBJ databases">
        <authorList>
            <person name="Radwan O."/>
            <person name="Al-Naeli F.A."/>
            <person name="Rendon G.A."/>
            <person name="Fields C."/>
        </authorList>
    </citation>
    <scope>NUCLEOTIDE SEQUENCE [LARGE SCALE GENOMIC DNA]</scope>
    <source>
        <strain evidence="13">CR-DP1</strain>
    </source>
</reference>
<evidence type="ECO:0000256" key="10">
    <source>
        <dbReference type="SAM" id="MobiDB-lite"/>
    </source>
</evidence>
<keyword evidence="6 9" id="KW-0067">ATP-binding</keyword>
<feature type="compositionally biased region" description="Basic and acidic residues" evidence="10">
    <location>
        <begin position="739"/>
        <end position="748"/>
    </location>
</feature>
<dbReference type="PANTHER" id="PTHR24356:SF400">
    <property type="entry name" value="SERINE_THREONINE-PROTEIN KINASE CBK1"/>
    <property type="match status" value="1"/>
</dbReference>
<dbReference type="OrthoDB" id="3638488at2759"/>
<dbReference type="GO" id="GO:0035556">
    <property type="term" value="P:intracellular signal transduction"/>
    <property type="evidence" value="ECO:0007669"/>
    <property type="project" value="TreeGrafter"/>
</dbReference>
<keyword evidence="14" id="KW-1185">Reference proteome</keyword>
<evidence type="ECO:0000259" key="12">
    <source>
        <dbReference type="PROSITE" id="PS51285"/>
    </source>
</evidence>
<dbReference type="PROSITE" id="PS50011">
    <property type="entry name" value="PROTEIN_KINASE_DOM"/>
    <property type="match status" value="1"/>
</dbReference>
<feature type="region of interest" description="Disordered" evidence="10">
    <location>
        <begin position="1"/>
        <end position="52"/>
    </location>
</feature>
<dbReference type="SMART" id="SM00220">
    <property type="entry name" value="S_TKc"/>
    <property type="match status" value="1"/>
</dbReference>
<dbReference type="PROSITE" id="PS51285">
    <property type="entry name" value="AGC_KINASE_CTER"/>
    <property type="match status" value="1"/>
</dbReference>
<gene>
    <name evidence="13" type="ORF">TD95_001997</name>
</gene>
<comment type="caution">
    <text evidence="13">The sequence shown here is derived from an EMBL/GenBank/DDBJ whole genome shotgun (WGS) entry which is preliminary data.</text>
</comment>
<evidence type="ECO:0000256" key="9">
    <source>
        <dbReference type="PROSITE-ProRule" id="PRU10141"/>
    </source>
</evidence>
<dbReference type="GO" id="GO:0005524">
    <property type="term" value="F:ATP binding"/>
    <property type="evidence" value="ECO:0007669"/>
    <property type="project" value="UniProtKB-UniRule"/>
</dbReference>
<keyword evidence="3" id="KW-0808">Transferase</keyword>
<accession>A0A0F4ZJ70</accession>
<dbReference type="InterPro" id="IPR008271">
    <property type="entry name" value="Ser/Thr_kinase_AS"/>
</dbReference>
<evidence type="ECO:0000256" key="4">
    <source>
        <dbReference type="ARBA" id="ARBA00022741"/>
    </source>
</evidence>
<dbReference type="AlphaFoldDB" id="A0A0F4ZJ70"/>
<comment type="catalytic activity">
    <reaction evidence="8">
        <text>L-seryl-[protein] + ATP = O-phospho-L-seryl-[protein] + ADP + H(+)</text>
        <dbReference type="Rhea" id="RHEA:17989"/>
        <dbReference type="Rhea" id="RHEA-COMP:9863"/>
        <dbReference type="Rhea" id="RHEA-COMP:11604"/>
        <dbReference type="ChEBI" id="CHEBI:15378"/>
        <dbReference type="ChEBI" id="CHEBI:29999"/>
        <dbReference type="ChEBI" id="CHEBI:30616"/>
        <dbReference type="ChEBI" id="CHEBI:83421"/>
        <dbReference type="ChEBI" id="CHEBI:456216"/>
        <dbReference type="EC" id="2.7.11.1"/>
    </reaction>
</comment>
<dbReference type="SUPFAM" id="SSF56112">
    <property type="entry name" value="Protein kinase-like (PK-like)"/>
    <property type="match status" value="1"/>
</dbReference>
<dbReference type="EMBL" id="LAEV01000489">
    <property type="protein sequence ID" value="KKA30136.1"/>
    <property type="molecule type" value="Genomic_DNA"/>
</dbReference>
<keyword evidence="2" id="KW-0723">Serine/threonine-protein kinase</keyword>
<evidence type="ECO:0000313" key="13">
    <source>
        <dbReference type="EMBL" id="KKA30136.1"/>
    </source>
</evidence>
<keyword evidence="4 9" id="KW-0547">Nucleotide-binding</keyword>
<dbReference type="InterPro" id="IPR000719">
    <property type="entry name" value="Prot_kinase_dom"/>
</dbReference>
<proteinExistence type="predicted"/>
<dbReference type="PANTHER" id="PTHR24356">
    <property type="entry name" value="SERINE/THREONINE-PROTEIN KINASE"/>
    <property type="match status" value="1"/>
</dbReference>
<comment type="catalytic activity">
    <reaction evidence="7">
        <text>L-threonyl-[protein] + ATP = O-phospho-L-threonyl-[protein] + ADP + H(+)</text>
        <dbReference type="Rhea" id="RHEA:46608"/>
        <dbReference type="Rhea" id="RHEA-COMP:11060"/>
        <dbReference type="Rhea" id="RHEA-COMP:11605"/>
        <dbReference type="ChEBI" id="CHEBI:15378"/>
        <dbReference type="ChEBI" id="CHEBI:30013"/>
        <dbReference type="ChEBI" id="CHEBI:30616"/>
        <dbReference type="ChEBI" id="CHEBI:61977"/>
        <dbReference type="ChEBI" id="CHEBI:456216"/>
        <dbReference type="EC" id="2.7.11.1"/>
    </reaction>
</comment>
<evidence type="ECO:0000313" key="14">
    <source>
        <dbReference type="Proteomes" id="UP000033483"/>
    </source>
</evidence>
<feature type="domain" description="AGC-kinase C-terminal" evidence="12">
    <location>
        <begin position="500"/>
        <end position="565"/>
    </location>
</feature>
<dbReference type="InterPro" id="IPR011009">
    <property type="entry name" value="Kinase-like_dom_sf"/>
</dbReference>
<dbReference type="PROSITE" id="PS00108">
    <property type="entry name" value="PROTEIN_KINASE_ST"/>
    <property type="match status" value="1"/>
</dbReference>
<evidence type="ECO:0000256" key="8">
    <source>
        <dbReference type="ARBA" id="ARBA00048679"/>
    </source>
</evidence>
<dbReference type="Pfam" id="PF00069">
    <property type="entry name" value="Pkinase"/>
    <property type="match status" value="1"/>
</dbReference>
<feature type="binding site" evidence="9">
    <location>
        <position position="290"/>
    </location>
    <ligand>
        <name>ATP</name>
        <dbReference type="ChEBI" id="CHEBI:30616"/>
    </ligand>
</feature>
<dbReference type="Proteomes" id="UP000033483">
    <property type="component" value="Unassembled WGS sequence"/>
</dbReference>
<evidence type="ECO:0000256" key="6">
    <source>
        <dbReference type="ARBA" id="ARBA00022840"/>
    </source>
</evidence>
<evidence type="ECO:0000256" key="2">
    <source>
        <dbReference type="ARBA" id="ARBA00022527"/>
    </source>
</evidence>
<dbReference type="EC" id="2.7.11.1" evidence="1"/>
<evidence type="ECO:0000256" key="7">
    <source>
        <dbReference type="ARBA" id="ARBA00047899"/>
    </source>
</evidence>